<evidence type="ECO:0000313" key="3">
    <source>
        <dbReference type="EMBL" id="SHK17457.1"/>
    </source>
</evidence>
<proteinExistence type="inferred from homology"/>
<dbReference type="PANTHER" id="PTHR23416">
    <property type="entry name" value="SIALIC ACID SYNTHASE-RELATED"/>
    <property type="match status" value="1"/>
</dbReference>
<dbReference type="Pfam" id="PF00132">
    <property type="entry name" value="Hexapep"/>
    <property type="match status" value="1"/>
</dbReference>
<dbReference type="InterPro" id="IPR001451">
    <property type="entry name" value="Hexapep"/>
</dbReference>
<sequence>MTLNLIPCRHTSKINAVKIMVLRSIFNKVGNGANIRPKIKFVRGYNISIGNFSGIGEGAFLQDIDEIIIGNDVLMGPDVMIYTTNHSTNRNELIRLQEVKSKKVIIEDDVWIGARVIILPGVIIKEGAVIAAGAVVTKDVESYSIFGGVPARKIGARK</sequence>
<dbReference type="Gene3D" id="2.160.10.10">
    <property type="entry name" value="Hexapeptide repeat proteins"/>
    <property type="match status" value="1"/>
</dbReference>
<comment type="similarity">
    <text evidence="1">Belongs to the transferase hexapeptide repeat family.</text>
</comment>
<evidence type="ECO:0000256" key="2">
    <source>
        <dbReference type="ARBA" id="ARBA00022679"/>
    </source>
</evidence>
<dbReference type="STRING" id="1121302.SAMN02745163_03348"/>
<dbReference type="InterPro" id="IPR051159">
    <property type="entry name" value="Hexapeptide_acetyltransf"/>
</dbReference>
<dbReference type="Proteomes" id="UP000184310">
    <property type="component" value="Unassembled WGS sequence"/>
</dbReference>
<dbReference type="SUPFAM" id="SSF51161">
    <property type="entry name" value="Trimeric LpxA-like enzymes"/>
    <property type="match status" value="1"/>
</dbReference>
<gene>
    <name evidence="3" type="ORF">SAMN02745163_03348</name>
</gene>
<accession>A0A1M6QBJ0</accession>
<dbReference type="PANTHER" id="PTHR23416:SF23">
    <property type="entry name" value="ACETYLTRANSFERASE C18B11.09C-RELATED"/>
    <property type="match status" value="1"/>
</dbReference>
<name>A0A1M6QBJ0_9CLOT</name>
<keyword evidence="4" id="KW-1185">Reference proteome</keyword>
<protein>
    <submittedName>
        <fullName evidence="3">Maltose O-acetyltransferase</fullName>
    </submittedName>
</protein>
<dbReference type="EMBL" id="FQZB01000014">
    <property type="protein sequence ID" value="SHK17457.1"/>
    <property type="molecule type" value="Genomic_DNA"/>
</dbReference>
<organism evidence="3 4">
    <name type="scientific">Clostridium cavendishii DSM 21758</name>
    <dbReference type="NCBI Taxonomy" id="1121302"/>
    <lineage>
        <taxon>Bacteria</taxon>
        <taxon>Bacillati</taxon>
        <taxon>Bacillota</taxon>
        <taxon>Clostridia</taxon>
        <taxon>Eubacteriales</taxon>
        <taxon>Clostridiaceae</taxon>
        <taxon>Clostridium</taxon>
    </lineage>
</organism>
<dbReference type="InterPro" id="IPR011004">
    <property type="entry name" value="Trimer_LpxA-like_sf"/>
</dbReference>
<evidence type="ECO:0000313" key="4">
    <source>
        <dbReference type="Proteomes" id="UP000184310"/>
    </source>
</evidence>
<reference evidence="3 4" key="1">
    <citation type="submission" date="2016-11" db="EMBL/GenBank/DDBJ databases">
        <authorList>
            <person name="Jaros S."/>
            <person name="Januszkiewicz K."/>
            <person name="Wedrychowicz H."/>
        </authorList>
    </citation>
    <scope>NUCLEOTIDE SEQUENCE [LARGE SCALE GENOMIC DNA]</scope>
    <source>
        <strain evidence="3 4">DSM 21758</strain>
    </source>
</reference>
<evidence type="ECO:0000256" key="1">
    <source>
        <dbReference type="ARBA" id="ARBA00007274"/>
    </source>
</evidence>
<dbReference type="GO" id="GO:0008374">
    <property type="term" value="F:O-acyltransferase activity"/>
    <property type="evidence" value="ECO:0007669"/>
    <property type="project" value="TreeGrafter"/>
</dbReference>
<keyword evidence="2 3" id="KW-0808">Transferase</keyword>
<dbReference type="AlphaFoldDB" id="A0A1M6QBJ0"/>